<proteinExistence type="predicted"/>
<evidence type="ECO:0000259" key="1">
    <source>
        <dbReference type="Pfam" id="PF23969"/>
    </source>
</evidence>
<gene>
    <name evidence="2" type="ORF">IQ24_02649</name>
</gene>
<comment type="caution">
    <text evidence="2">The sequence shown here is derived from an EMBL/GenBank/DDBJ whole genome shotgun (WGS) entry which is preliminary data.</text>
</comment>
<dbReference type="EMBL" id="VLKU01000008">
    <property type="protein sequence ID" value="TWI32774.1"/>
    <property type="molecule type" value="Genomic_DNA"/>
</dbReference>
<accession>A0A562NKS7</accession>
<dbReference type="AlphaFoldDB" id="A0A562NKS7"/>
<dbReference type="InterPro" id="IPR055720">
    <property type="entry name" value="DUF7296"/>
</dbReference>
<feature type="domain" description="DUF7296" evidence="1">
    <location>
        <begin position="1"/>
        <end position="104"/>
    </location>
</feature>
<dbReference type="Pfam" id="PF23969">
    <property type="entry name" value="DUF7296"/>
    <property type="match status" value="1"/>
</dbReference>
<reference evidence="2 3" key="1">
    <citation type="journal article" date="2015" name="Stand. Genomic Sci.">
        <title>Genomic Encyclopedia of Bacterial and Archaeal Type Strains, Phase III: the genomes of soil and plant-associated and newly described type strains.</title>
        <authorList>
            <person name="Whitman W.B."/>
            <person name="Woyke T."/>
            <person name="Klenk H.P."/>
            <person name="Zhou Y."/>
            <person name="Lilburn T.G."/>
            <person name="Beck B.J."/>
            <person name="De Vos P."/>
            <person name="Vandamme P."/>
            <person name="Eisen J.A."/>
            <person name="Garrity G."/>
            <person name="Hugenholtz P."/>
            <person name="Kyrpides N.C."/>
        </authorList>
    </citation>
    <scope>NUCLEOTIDE SEQUENCE [LARGE SCALE GENOMIC DNA]</scope>
    <source>
        <strain evidence="2 3">CGMCC 1.5364</strain>
    </source>
</reference>
<dbReference type="Proteomes" id="UP000316225">
    <property type="component" value="Unassembled WGS sequence"/>
</dbReference>
<organism evidence="2 3">
    <name type="scientific">Paracoccus sulfuroxidans</name>
    <dbReference type="NCBI Taxonomy" id="384678"/>
    <lineage>
        <taxon>Bacteria</taxon>
        <taxon>Pseudomonadati</taxon>
        <taxon>Pseudomonadota</taxon>
        <taxon>Alphaproteobacteria</taxon>
        <taxon>Rhodobacterales</taxon>
        <taxon>Paracoccaceae</taxon>
        <taxon>Paracoccus</taxon>
    </lineage>
</organism>
<sequence length="112" mass="12647">MMFYTFNQNNTGGAFDLTEALTHFVIVEAESADEANAKLIALGGYFDGCSIGRDCWCCGDRWYPAREGEGSDAPEVYDRHPRDYDAGEYSKRWMPAGKEIVVHHEGKPAEWF</sequence>
<evidence type="ECO:0000313" key="3">
    <source>
        <dbReference type="Proteomes" id="UP000316225"/>
    </source>
</evidence>
<keyword evidence="3" id="KW-1185">Reference proteome</keyword>
<evidence type="ECO:0000313" key="2">
    <source>
        <dbReference type="EMBL" id="TWI32774.1"/>
    </source>
</evidence>
<name>A0A562NKS7_9RHOB</name>
<protein>
    <recommendedName>
        <fullName evidence="1">DUF7296 domain-containing protein</fullName>
    </recommendedName>
</protein>